<name>A0A822YYZ5_NELNU</name>
<protein>
    <submittedName>
        <fullName evidence="1">Uncharacterized protein</fullName>
    </submittedName>
</protein>
<comment type="caution">
    <text evidence="1">The sequence shown here is derived from an EMBL/GenBank/DDBJ whole genome shotgun (WGS) entry which is preliminary data.</text>
</comment>
<dbReference type="EMBL" id="DUZY01000004">
    <property type="protein sequence ID" value="DAD37740.1"/>
    <property type="molecule type" value="Genomic_DNA"/>
</dbReference>
<accession>A0A822YYZ5</accession>
<dbReference type="Proteomes" id="UP000607653">
    <property type="component" value="Unassembled WGS sequence"/>
</dbReference>
<evidence type="ECO:0000313" key="1">
    <source>
        <dbReference type="EMBL" id="DAD37740.1"/>
    </source>
</evidence>
<gene>
    <name evidence="1" type="ORF">HUJ06_008381</name>
</gene>
<proteinExistence type="predicted"/>
<keyword evidence="2" id="KW-1185">Reference proteome</keyword>
<dbReference type="AlphaFoldDB" id="A0A822YYZ5"/>
<sequence>MFPSFIIERAYNAFLDLQCVIDGDQSDLRKKEVLPVRGTSPEHEAIKVDFARDVLPGMPLVSK</sequence>
<organism evidence="1 2">
    <name type="scientific">Nelumbo nucifera</name>
    <name type="common">Sacred lotus</name>
    <dbReference type="NCBI Taxonomy" id="4432"/>
    <lineage>
        <taxon>Eukaryota</taxon>
        <taxon>Viridiplantae</taxon>
        <taxon>Streptophyta</taxon>
        <taxon>Embryophyta</taxon>
        <taxon>Tracheophyta</taxon>
        <taxon>Spermatophyta</taxon>
        <taxon>Magnoliopsida</taxon>
        <taxon>Proteales</taxon>
        <taxon>Nelumbonaceae</taxon>
        <taxon>Nelumbo</taxon>
    </lineage>
</organism>
<reference evidence="1 2" key="1">
    <citation type="journal article" date="2020" name="Mol. Biol. Evol.">
        <title>Distinct Expression and Methylation Patterns for Genes with Different Fates following a Single Whole-Genome Duplication in Flowering Plants.</title>
        <authorList>
            <person name="Shi T."/>
            <person name="Rahmani R.S."/>
            <person name="Gugger P.F."/>
            <person name="Wang M."/>
            <person name="Li H."/>
            <person name="Zhang Y."/>
            <person name="Li Z."/>
            <person name="Wang Q."/>
            <person name="Van de Peer Y."/>
            <person name="Marchal K."/>
            <person name="Chen J."/>
        </authorList>
    </citation>
    <scope>NUCLEOTIDE SEQUENCE [LARGE SCALE GENOMIC DNA]</scope>
    <source>
        <tissue evidence="1">Leaf</tissue>
    </source>
</reference>
<evidence type="ECO:0000313" key="2">
    <source>
        <dbReference type="Proteomes" id="UP000607653"/>
    </source>
</evidence>